<name>A0A8E0VMZ4_9TREM</name>
<dbReference type="Proteomes" id="UP000728185">
    <property type="component" value="Unassembled WGS sequence"/>
</dbReference>
<evidence type="ECO:0000313" key="3">
    <source>
        <dbReference type="Proteomes" id="UP000728185"/>
    </source>
</evidence>
<sequence>MLFVQQWINTIPPDLPLWVQTSLTKIVPITHPEYCPEEGDRLSNSDCFGCEGQSHSPNDPHAHRLSGSGKVDHMTTQTSNYASYPVNNHSHPPTGHQSLVAAENGKTPVDQHRSAPVGRLFDDVETEMVVKLFRDYFTKGSCPILSEVRRRTANTPLDGRRTAVSIRAKIKRLQTSGRWTNYTGL</sequence>
<accession>A0A8E0VMZ4</accession>
<dbReference type="EMBL" id="LUCM01002143">
    <property type="protein sequence ID" value="KAA0197774.1"/>
    <property type="molecule type" value="Genomic_DNA"/>
</dbReference>
<feature type="compositionally biased region" description="Polar residues" evidence="1">
    <location>
        <begin position="80"/>
        <end position="97"/>
    </location>
</feature>
<gene>
    <name evidence="2" type="ORF">FBUS_09864</name>
</gene>
<protein>
    <submittedName>
        <fullName evidence="2">Uncharacterized protein</fullName>
    </submittedName>
</protein>
<dbReference type="OrthoDB" id="6261392at2759"/>
<reference evidence="2" key="1">
    <citation type="submission" date="2019-05" db="EMBL/GenBank/DDBJ databases">
        <title>Annotation for the trematode Fasciolopsis buski.</title>
        <authorList>
            <person name="Choi Y.-J."/>
        </authorList>
    </citation>
    <scope>NUCLEOTIDE SEQUENCE</scope>
    <source>
        <strain evidence="2">HT</strain>
        <tissue evidence="2">Whole worm</tissue>
    </source>
</reference>
<comment type="caution">
    <text evidence="2">The sequence shown here is derived from an EMBL/GenBank/DDBJ whole genome shotgun (WGS) entry which is preliminary data.</text>
</comment>
<evidence type="ECO:0000313" key="2">
    <source>
        <dbReference type="EMBL" id="KAA0197774.1"/>
    </source>
</evidence>
<evidence type="ECO:0000256" key="1">
    <source>
        <dbReference type="SAM" id="MobiDB-lite"/>
    </source>
</evidence>
<dbReference type="AlphaFoldDB" id="A0A8E0VMZ4"/>
<keyword evidence="3" id="KW-1185">Reference proteome</keyword>
<feature type="region of interest" description="Disordered" evidence="1">
    <location>
        <begin position="80"/>
        <end position="99"/>
    </location>
</feature>
<organism evidence="2 3">
    <name type="scientific">Fasciolopsis buskii</name>
    <dbReference type="NCBI Taxonomy" id="27845"/>
    <lineage>
        <taxon>Eukaryota</taxon>
        <taxon>Metazoa</taxon>
        <taxon>Spiralia</taxon>
        <taxon>Lophotrochozoa</taxon>
        <taxon>Platyhelminthes</taxon>
        <taxon>Trematoda</taxon>
        <taxon>Digenea</taxon>
        <taxon>Plagiorchiida</taxon>
        <taxon>Echinostomata</taxon>
        <taxon>Echinostomatoidea</taxon>
        <taxon>Fasciolidae</taxon>
        <taxon>Fasciolopsis</taxon>
    </lineage>
</organism>
<proteinExistence type="predicted"/>